<organism evidence="11 12">
    <name type="scientific">Carassius auratus</name>
    <name type="common">Goldfish</name>
    <dbReference type="NCBI Taxonomy" id="7957"/>
    <lineage>
        <taxon>Eukaryota</taxon>
        <taxon>Metazoa</taxon>
        <taxon>Chordata</taxon>
        <taxon>Craniata</taxon>
        <taxon>Vertebrata</taxon>
        <taxon>Euteleostomi</taxon>
        <taxon>Actinopterygii</taxon>
        <taxon>Neopterygii</taxon>
        <taxon>Teleostei</taxon>
        <taxon>Ostariophysi</taxon>
        <taxon>Cypriniformes</taxon>
        <taxon>Cyprinidae</taxon>
        <taxon>Cyprininae</taxon>
        <taxon>Carassius</taxon>
    </lineage>
</organism>
<dbReference type="SUPFAM" id="SSF50156">
    <property type="entry name" value="PDZ domain-like"/>
    <property type="match status" value="1"/>
</dbReference>
<dbReference type="Pfam" id="PF00595">
    <property type="entry name" value="PDZ"/>
    <property type="match status" value="1"/>
</dbReference>
<feature type="compositionally biased region" description="Polar residues" evidence="8">
    <location>
        <begin position="137"/>
        <end position="149"/>
    </location>
</feature>
<dbReference type="GO" id="GO:0001725">
    <property type="term" value="C:stress fiber"/>
    <property type="evidence" value="ECO:0007669"/>
    <property type="project" value="TreeGrafter"/>
</dbReference>
<dbReference type="KEGG" id="caua:113112752"/>
<feature type="domain" description="LIM zinc-binding" evidence="9">
    <location>
        <begin position="432"/>
        <end position="491"/>
    </location>
</feature>
<feature type="region of interest" description="Disordered" evidence="8">
    <location>
        <begin position="215"/>
        <end position="238"/>
    </location>
</feature>
<dbReference type="AlphaFoldDB" id="A0A6P6QLP0"/>
<feature type="compositionally biased region" description="Pro residues" evidence="8">
    <location>
        <begin position="224"/>
        <end position="235"/>
    </location>
</feature>
<keyword evidence="11" id="KW-1185">Reference proteome</keyword>
<dbReference type="CDD" id="cd06753">
    <property type="entry name" value="PDZ_PDLIM-like"/>
    <property type="match status" value="1"/>
</dbReference>
<dbReference type="FunFam" id="2.10.110.10:FF:000020">
    <property type="entry name" value="PDZ and LIM domain protein 5"/>
    <property type="match status" value="1"/>
</dbReference>
<feature type="compositionally biased region" description="Polar residues" evidence="8">
    <location>
        <begin position="161"/>
        <end position="170"/>
    </location>
</feature>
<dbReference type="GO" id="GO:0061061">
    <property type="term" value="P:muscle structure development"/>
    <property type="evidence" value="ECO:0007669"/>
    <property type="project" value="TreeGrafter"/>
</dbReference>
<reference evidence="12 13" key="1">
    <citation type="submission" date="2025-04" db="UniProtKB">
        <authorList>
            <consortium name="RefSeq"/>
        </authorList>
    </citation>
    <scope>IDENTIFICATION</scope>
    <source>
        <strain evidence="12 13">Wakin</strain>
        <tissue evidence="12 13">Muscle</tissue>
    </source>
</reference>
<feature type="domain" description="LIM zinc-binding" evidence="9">
    <location>
        <begin position="373"/>
        <end position="431"/>
    </location>
</feature>
<keyword evidence="2" id="KW-0963">Cytoplasm</keyword>
<name>A0A6P6QLP0_CARAU</name>
<dbReference type="PANTHER" id="PTHR24214:SF9">
    <property type="entry name" value="LIM DOMAIN-BINDING PROTEIN 3"/>
    <property type="match status" value="1"/>
</dbReference>
<dbReference type="GO" id="GO:0031941">
    <property type="term" value="C:filamentous actin"/>
    <property type="evidence" value="ECO:0007669"/>
    <property type="project" value="TreeGrafter"/>
</dbReference>
<dbReference type="InterPro" id="IPR001478">
    <property type="entry name" value="PDZ"/>
</dbReference>
<dbReference type="OrthoDB" id="5911912at2759"/>
<gene>
    <name evidence="12 13" type="primary">LOC113112752</name>
</gene>
<dbReference type="InterPro" id="IPR006643">
    <property type="entry name" value="Zasp-like_motif"/>
</dbReference>
<dbReference type="SUPFAM" id="SSF57716">
    <property type="entry name" value="Glucocorticoid receptor-like (DNA-binding domain)"/>
    <property type="match status" value="4"/>
</dbReference>
<evidence type="ECO:0000256" key="4">
    <source>
        <dbReference type="ARBA" id="ARBA00022737"/>
    </source>
</evidence>
<evidence type="ECO:0000256" key="3">
    <source>
        <dbReference type="ARBA" id="ARBA00022723"/>
    </source>
</evidence>
<dbReference type="CDD" id="cd09454">
    <property type="entry name" value="LIM1_ZASP_Cypher"/>
    <property type="match status" value="1"/>
</dbReference>
<comment type="subcellular location">
    <subcellularLocation>
        <location evidence="1">Cytoplasm</location>
        <location evidence="1">Myofibril</location>
        <location evidence="1">Sarcomere</location>
        <location evidence="1">Z line</location>
    </subcellularLocation>
</comment>
<feature type="region of interest" description="Disordered" evidence="8">
    <location>
        <begin position="272"/>
        <end position="324"/>
    </location>
</feature>
<feature type="region of interest" description="Disordered" evidence="8">
    <location>
        <begin position="137"/>
        <end position="170"/>
    </location>
</feature>
<dbReference type="GeneID" id="113112752"/>
<dbReference type="PANTHER" id="PTHR24214">
    <property type="entry name" value="PDZ AND LIM DOMAIN PROTEIN ZASP"/>
    <property type="match status" value="1"/>
</dbReference>
<dbReference type="PROSITE" id="PS00478">
    <property type="entry name" value="LIM_DOMAIN_1"/>
    <property type="match status" value="1"/>
</dbReference>
<evidence type="ECO:0000256" key="1">
    <source>
        <dbReference type="ARBA" id="ARBA00004216"/>
    </source>
</evidence>
<dbReference type="FunFam" id="2.30.42.10:FF:000019">
    <property type="entry name" value="LIM domain binding 3 isoform 1"/>
    <property type="match status" value="1"/>
</dbReference>
<dbReference type="PROSITE" id="PS50023">
    <property type="entry name" value="LIM_DOMAIN_2"/>
    <property type="match status" value="3"/>
</dbReference>
<dbReference type="GO" id="GO:0030036">
    <property type="term" value="P:actin cytoskeleton organization"/>
    <property type="evidence" value="ECO:0007669"/>
    <property type="project" value="TreeGrafter"/>
</dbReference>
<evidence type="ECO:0000313" key="12">
    <source>
        <dbReference type="RefSeq" id="XP_026134373.1"/>
    </source>
</evidence>
<dbReference type="FunFam" id="2.10.110.10:FF:000010">
    <property type="entry name" value="PDZ and LIM domain protein 5"/>
    <property type="match status" value="1"/>
</dbReference>
<evidence type="ECO:0000256" key="8">
    <source>
        <dbReference type="SAM" id="MobiDB-lite"/>
    </source>
</evidence>
<dbReference type="RefSeq" id="XP_026134375.1">
    <property type="nucleotide sequence ID" value="XM_026278590.1"/>
</dbReference>
<dbReference type="Gene3D" id="2.10.110.10">
    <property type="entry name" value="Cysteine Rich Protein"/>
    <property type="match status" value="3"/>
</dbReference>
<dbReference type="Pfam" id="PF00412">
    <property type="entry name" value="LIM"/>
    <property type="match status" value="3"/>
</dbReference>
<evidence type="ECO:0000259" key="9">
    <source>
        <dbReference type="PROSITE" id="PS50023"/>
    </source>
</evidence>
<dbReference type="SMART" id="SM00228">
    <property type="entry name" value="PDZ"/>
    <property type="match status" value="1"/>
</dbReference>
<dbReference type="GO" id="GO:0007507">
    <property type="term" value="P:heart development"/>
    <property type="evidence" value="ECO:0007669"/>
    <property type="project" value="TreeGrafter"/>
</dbReference>
<evidence type="ECO:0000313" key="13">
    <source>
        <dbReference type="RefSeq" id="XP_026134375.1"/>
    </source>
</evidence>
<keyword evidence="3 7" id="KW-0479">Metal-binding</keyword>
<dbReference type="InterPro" id="IPR050604">
    <property type="entry name" value="PDZ-LIM_domain"/>
</dbReference>
<evidence type="ECO:0000256" key="2">
    <source>
        <dbReference type="ARBA" id="ARBA00022490"/>
    </source>
</evidence>
<feature type="domain" description="PDZ" evidence="10">
    <location>
        <begin position="3"/>
        <end position="85"/>
    </location>
</feature>
<dbReference type="InterPro" id="IPR001781">
    <property type="entry name" value="Znf_LIM"/>
</dbReference>
<dbReference type="SMART" id="SM00132">
    <property type="entry name" value="LIM"/>
    <property type="match status" value="3"/>
</dbReference>
<accession>A0A6P6QLP0</accession>
<evidence type="ECO:0000259" key="10">
    <source>
        <dbReference type="PROSITE" id="PS50106"/>
    </source>
</evidence>
<dbReference type="GO" id="GO:0046872">
    <property type="term" value="F:metal ion binding"/>
    <property type="evidence" value="ECO:0007669"/>
    <property type="project" value="UniProtKB-KW"/>
</dbReference>
<keyword evidence="4" id="KW-0677">Repeat</keyword>
<dbReference type="GO" id="GO:0051371">
    <property type="term" value="F:muscle alpha-actinin binding"/>
    <property type="evidence" value="ECO:0007669"/>
    <property type="project" value="TreeGrafter"/>
</dbReference>
<dbReference type="Proteomes" id="UP000515129">
    <property type="component" value="Chromosome 13"/>
</dbReference>
<evidence type="ECO:0000256" key="6">
    <source>
        <dbReference type="ARBA" id="ARBA00023038"/>
    </source>
</evidence>
<proteinExistence type="predicted"/>
<dbReference type="PRINTS" id="PR01217">
    <property type="entry name" value="PRICHEXTENSN"/>
</dbReference>
<evidence type="ECO:0000313" key="11">
    <source>
        <dbReference type="Proteomes" id="UP000515129"/>
    </source>
</evidence>
<dbReference type="FunFam" id="2.10.110.10:FF:000014">
    <property type="entry name" value="PDZ and LIM domain protein 5"/>
    <property type="match status" value="1"/>
</dbReference>
<dbReference type="PROSITE" id="PS50106">
    <property type="entry name" value="PDZ"/>
    <property type="match status" value="1"/>
</dbReference>
<dbReference type="SMART" id="SM00735">
    <property type="entry name" value="ZM"/>
    <property type="match status" value="1"/>
</dbReference>
<feature type="domain" description="LIM zinc-binding" evidence="9">
    <location>
        <begin position="492"/>
        <end position="551"/>
    </location>
</feature>
<dbReference type="GO" id="GO:0030018">
    <property type="term" value="C:Z disc"/>
    <property type="evidence" value="ECO:0007669"/>
    <property type="project" value="UniProtKB-SubCell"/>
</dbReference>
<evidence type="ECO:0000256" key="5">
    <source>
        <dbReference type="ARBA" id="ARBA00022833"/>
    </source>
</evidence>
<sequence>MSSYTISLAGPSPWGFRLQGGKDFNMPLTVSKITPGSKAASSNLIQGDIIVAIDGVSTEGMTHLEAQNKIKSANFNLALTMQRSKRPTPVPMTTPRIDSPMSVIPHQKPLQMNGALSTSAETNSCYSSKHTNQCYSTTMSSVRDTSVPAQSHLAAPRDKSSSGQKSQQYNSPIGLYSAETLQEMVMLQERVKSTGSGMPSGFNLQTSMGYSSQYKSSISSSYTQPPPMQQPPPPMQHSSIQIPLGPPPAKVVSSATIVPAAYPAAPAPPMVHKPAPPPPAPAPASSSNRPPWVTDENFAQKFDPDKPTTTTNIRVNPLPQAAPPPPAYIPNPVPVPAPAPAAPSPAFNPAPFPPVARGVAQRAERFAASNRTPLCGACNNIIRGPFLVALGRSWHPEEFNCHYCHTSLADASFVEEQNNVYCENCYGEFFAPTCARCNTKIMGEVMHALRQTWHTTCFVCAACGKPFGNSLFHMEDGEPYCEKDYIALFSTKCHGCDFPVEAGDKFIEALGYTWHDTCFVCTVCHVNLEGQPFYSKKDKPLCKKHAHAINV</sequence>
<protein>
    <submittedName>
        <fullName evidence="12 13">LIM domain-binding protein 3-like isoform X1</fullName>
    </submittedName>
</protein>
<feature type="compositionally biased region" description="Pro residues" evidence="8">
    <location>
        <begin position="272"/>
        <end position="282"/>
    </location>
</feature>
<dbReference type="InterPro" id="IPR036034">
    <property type="entry name" value="PDZ_sf"/>
</dbReference>
<dbReference type="GO" id="GO:0003779">
    <property type="term" value="F:actin binding"/>
    <property type="evidence" value="ECO:0007669"/>
    <property type="project" value="TreeGrafter"/>
</dbReference>
<dbReference type="Gene3D" id="2.30.42.10">
    <property type="match status" value="1"/>
</dbReference>
<dbReference type="RefSeq" id="XP_026134373.1">
    <property type="nucleotide sequence ID" value="XM_026278588.1"/>
</dbReference>
<evidence type="ECO:0000256" key="7">
    <source>
        <dbReference type="PROSITE-ProRule" id="PRU00125"/>
    </source>
</evidence>
<keyword evidence="6 7" id="KW-0440">LIM domain</keyword>
<keyword evidence="5 7" id="KW-0862">Zinc</keyword>
<dbReference type="GO" id="GO:0005912">
    <property type="term" value="C:adherens junction"/>
    <property type="evidence" value="ECO:0007669"/>
    <property type="project" value="TreeGrafter"/>
</dbReference>